<accession>A0ABP8C152</accession>
<dbReference type="EMBL" id="BAABCA010000001">
    <property type="protein sequence ID" value="GAA4231668.1"/>
    <property type="molecule type" value="Genomic_DNA"/>
</dbReference>
<evidence type="ECO:0000313" key="3">
    <source>
        <dbReference type="Proteomes" id="UP001501496"/>
    </source>
</evidence>
<feature type="signal peptide" evidence="1">
    <location>
        <begin position="1"/>
        <end position="19"/>
    </location>
</feature>
<protein>
    <recommendedName>
        <fullName evidence="4">TonB-dependent receptor</fullName>
    </recommendedName>
</protein>
<organism evidence="2 3">
    <name type="scientific">Postechiella marina</name>
    <dbReference type="NCBI Taxonomy" id="943941"/>
    <lineage>
        <taxon>Bacteria</taxon>
        <taxon>Pseudomonadati</taxon>
        <taxon>Bacteroidota</taxon>
        <taxon>Flavobacteriia</taxon>
        <taxon>Flavobacteriales</taxon>
        <taxon>Flavobacteriaceae</taxon>
        <taxon>Postechiella</taxon>
    </lineage>
</organism>
<evidence type="ECO:0000313" key="2">
    <source>
        <dbReference type="EMBL" id="GAA4231668.1"/>
    </source>
</evidence>
<name>A0ABP8C152_9FLAO</name>
<feature type="chain" id="PRO_5045394828" description="TonB-dependent receptor" evidence="1">
    <location>
        <begin position="20"/>
        <end position="90"/>
    </location>
</feature>
<evidence type="ECO:0008006" key="4">
    <source>
        <dbReference type="Google" id="ProtNLM"/>
    </source>
</evidence>
<sequence>MKTFYFFLILLFSFSFANAQSIETKETQTTVVAVKESKEVTSKATIILEPSIIKEAVARSSSDIRIYLNRERKVQNIKLLFPKINKARKA</sequence>
<proteinExistence type="predicted"/>
<keyword evidence="1" id="KW-0732">Signal</keyword>
<comment type="caution">
    <text evidence="2">The sequence shown here is derived from an EMBL/GenBank/DDBJ whole genome shotgun (WGS) entry which is preliminary data.</text>
</comment>
<keyword evidence="3" id="KW-1185">Reference proteome</keyword>
<dbReference type="RefSeq" id="WP_344786454.1">
    <property type="nucleotide sequence ID" value="NZ_BAABCA010000001.1"/>
</dbReference>
<reference evidence="3" key="1">
    <citation type="journal article" date="2019" name="Int. J. Syst. Evol. Microbiol.">
        <title>The Global Catalogue of Microorganisms (GCM) 10K type strain sequencing project: providing services to taxonomists for standard genome sequencing and annotation.</title>
        <authorList>
            <consortium name="The Broad Institute Genomics Platform"/>
            <consortium name="The Broad Institute Genome Sequencing Center for Infectious Disease"/>
            <person name="Wu L."/>
            <person name="Ma J."/>
        </authorList>
    </citation>
    <scope>NUCLEOTIDE SEQUENCE [LARGE SCALE GENOMIC DNA]</scope>
    <source>
        <strain evidence="3">JCM 17630</strain>
    </source>
</reference>
<evidence type="ECO:0000256" key="1">
    <source>
        <dbReference type="SAM" id="SignalP"/>
    </source>
</evidence>
<dbReference type="Proteomes" id="UP001501496">
    <property type="component" value="Unassembled WGS sequence"/>
</dbReference>
<gene>
    <name evidence="2" type="ORF">GCM10022291_04640</name>
</gene>